<proteinExistence type="predicted"/>
<dbReference type="EMBL" id="JQ844182">
    <property type="protein sequence ID" value="AGS52094.1"/>
    <property type="molecule type" value="Genomic_DNA"/>
</dbReference>
<protein>
    <submittedName>
        <fullName evidence="1">Uncharacterized protein</fullName>
    </submittedName>
</protein>
<sequence>MFQFSIPIANPQESFEKAKKAIKDAGATLNGDSNAGSFSGSGVEGSYAFSGGNLNIKITKKPFIAPESMIKSKVSEFFS</sequence>
<reference evidence="1" key="1">
    <citation type="submission" date="2012-03" db="EMBL/GenBank/DDBJ databases">
        <title>Functional metagenomics reveals considerable lignocellulase gene clusters in the gut microbiome of a wood-feeding higher termite.</title>
        <authorList>
            <person name="Liu N."/>
        </authorList>
    </citation>
    <scope>NUCLEOTIDE SEQUENCE</scope>
</reference>
<name>A0A806KC00_9BACT</name>
<evidence type="ECO:0000313" key="1">
    <source>
        <dbReference type="EMBL" id="AGS52094.1"/>
    </source>
</evidence>
<accession>A0A806KC00</accession>
<dbReference type="AlphaFoldDB" id="A0A806KC00"/>
<organism evidence="1">
    <name type="scientific">uncultured bacterium contig00029</name>
    <dbReference type="NCBI Taxonomy" id="1181518"/>
    <lineage>
        <taxon>Bacteria</taxon>
        <taxon>environmental samples</taxon>
    </lineage>
</organism>